<reference evidence="12" key="1">
    <citation type="submission" date="2019-09" db="EMBL/GenBank/DDBJ databases">
        <title>Draft genome information of white flower Hibiscus syriacus.</title>
        <authorList>
            <person name="Kim Y.-M."/>
        </authorList>
    </citation>
    <scope>NUCLEOTIDE SEQUENCE [LARGE SCALE GENOMIC DNA]</scope>
    <source>
        <strain evidence="12">YM2019G1</strain>
    </source>
</reference>
<evidence type="ECO:0000313" key="12">
    <source>
        <dbReference type="EMBL" id="KAE8699605.1"/>
    </source>
</evidence>
<evidence type="ECO:0000256" key="7">
    <source>
        <dbReference type="ARBA" id="ARBA00023242"/>
    </source>
</evidence>
<keyword evidence="7" id="KW-0539">Nucleus</keyword>
<dbReference type="SUPFAM" id="SSF46689">
    <property type="entry name" value="Homeodomain-like"/>
    <property type="match status" value="1"/>
</dbReference>
<dbReference type="NCBIfam" id="TIGR01557">
    <property type="entry name" value="myb_SHAQKYF"/>
    <property type="match status" value="1"/>
</dbReference>
<evidence type="ECO:0000256" key="4">
    <source>
        <dbReference type="ARBA" id="ARBA00023015"/>
    </source>
</evidence>
<sequence length="449" mass="50500">MSIVDDNGVAEFPSDLKVLVVDYDKTSLLVLERMLRKLLYQGMLLTKCQHGSDALALLREKNNRFDIVICDSHMRDIDGLKLIKTIVSEMDLPVVVISSDERHGVIMKGILKGACDYLVKPVRMEAISLIWQHVVRKKIRFLAQFQKPSIDNINIDRLSLLQLSNDTTASTNRIVPTIDKRSLKRKSEDGSNDGESSNEETTWKKPRVVWTQELHELFVTAVNQLGDGNDVPKKILELMQAMNVTILTRENIASHLQVQYINTSYMHYYKSCIKQSYSNYMLQKYRMHLQKESARSAGNRDLNAYQQFQPTPTTTTTSAYQLPHQNLANGHVLSTVPSHVDRGSNVFDSYIVSQSSHSPRIDASLYDPSRSNLLYQNDFPSSDGVAISMEENLYSTAGSVTELSNLFSAAGGMIYDTSFLQEEVALVGLQSNMGGYLPCSSNYFGLTQS</sequence>
<name>A0A6A3A8W8_HIBSY</name>
<dbReference type="InterPro" id="IPR011006">
    <property type="entry name" value="CheY-like_superfamily"/>
</dbReference>
<dbReference type="EMBL" id="VEPZ02001036">
    <property type="protein sequence ID" value="KAE8699605.1"/>
    <property type="molecule type" value="Genomic_DNA"/>
</dbReference>
<dbReference type="Pfam" id="PF00072">
    <property type="entry name" value="Response_reg"/>
    <property type="match status" value="1"/>
</dbReference>
<dbReference type="GO" id="GO:0000160">
    <property type="term" value="P:phosphorelay signal transduction system"/>
    <property type="evidence" value="ECO:0007669"/>
    <property type="project" value="UniProtKB-KW"/>
</dbReference>
<dbReference type="AlphaFoldDB" id="A0A6A3A8W8"/>
<evidence type="ECO:0000256" key="8">
    <source>
        <dbReference type="PROSITE-ProRule" id="PRU00169"/>
    </source>
</evidence>
<evidence type="ECO:0000256" key="5">
    <source>
        <dbReference type="ARBA" id="ARBA00023159"/>
    </source>
</evidence>
<keyword evidence="5" id="KW-0010">Activator</keyword>
<evidence type="ECO:0000256" key="2">
    <source>
        <dbReference type="ARBA" id="ARBA00022553"/>
    </source>
</evidence>
<dbReference type="Gene3D" id="3.40.50.2300">
    <property type="match status" value="1"/>
</dbReference>
<evidence type="ECO:0000313" key="13">
    <source>
        <dbReference type="Proteomes" id="UP000436088"/>
    </source>
</evidence>
<dbReference type="SUPFAM" id="SSF52172">
    <property type="entry name" value="CheY-like"/>
    <property type="match status" value="1"/>
</dbReference>
<dbReference type="GO" id="GO:0005634">
    <property type="term" value="C:nucleus"/>
    <property type="evidence" value="ECO:0007669"/>
    <property type="project" value="UniProtKB-SubCell"/>
</dbReference>
<accession>A0A6A3A8W8</accession>
<keyword evidence="2 8" id="KW-0597">Phosphoprotein</keyword>
<dbReference type="InterPro" id="IPR009057">
    <property type="entry name" value="Homeodomain-like_sf"/>
</dbReference>
<gene>
    <name evidence="12" type="ORF">F3Y22_tig00110576pilonHSYRG00027</name>
</gene>
<dbReference type="InterPro" id="IPR001789">
    <property type="entry name" value="Sig_transdc_resp-reg_receiver"/>
</dbReference>
<dbReference type="Proteomes" id="UP000436088">
    <property type="component" value="Unassembled WGS sequence"/>
</dbReference>
<keyword evidence="4" id="KW-0805">Transcription regulation</keyword>
<keyword evidence="13" id="KW-1185">Reference proteome</keyword>
<dbReference type="InterPro" id="IPR017930">
    <property type="entry name" value="Myb_dom"/>
</dbReference>
<protein>
    <submittedName>
        <fullName evidence="12">COBRA protein-7</fullName>
    </submittedName>
</protein>
<evidence type="ECO:0000259" key="11">
    <source>
        <dbReference type="PROSITE" id="PS51294"/>
    </source>
</evidence>
<evidence type="ECO:0000256" key="9">
    <source>
        <dbReference type="SAM" id="MobiDB-lite"/>
    </source>
</evidence>
<dbReference type="CDD" id="cd17584">
    <property type="entry name" value="REC_typeB_ARR-like"/>
    <property type="match status" value="1"/>
</dbReference>
<evidence type="ECO:0000256" key="1">
    <source>
        <dbReference type="ARBA" id="ARBA00004123"/>
    </source>
</evidence>
<dbReference type="PROSITE" id="PS51294">
    <property type="entry name" value="HTH_MYB"/>
    <property type="match status" value="1"/>
</dbReference>
<dbReference type="Gene3D" id="1.10.10.60">
    <property type="entry name" value="Homeodomain-like"/>
    <property type="match status" value="1"/>
</dbReference>
<keyword evidence="6" id="KW-0804">Transcription</keyword>
<comment type="subcellular location">
    <subcellularLocation>
        <location evidence="1">Nucleus</location>
    </subcellularLocation>
</comment>
<dbReference type="FunFam" id="1.10.10.60:FF:000007">
    <property type="entry name" value="Two-component response regulator"/>
    <property type="match status" value="1"/>
</dbReference>
<evidence type="ECO:0000259" key="10">
    <source>
        <dbReference type="PROSITE" id="PS50110"/>
    </source>
</evidence>
<feature type="domain" description="HTH myb-type" evidence="11">
    <location>
        <begin position="204"/>
        <end position="264"/>
    </location>
</feature>
<dbReference type="GO" id="GO:0003677">
    <property type="term" value="F:DNA binding"/>
    <property type="evidence" value="ECO:0007669"/>
    <property type="project" value="InterPro"/>
</dbReference>
<dbReference type="InterPro" id="IPR001005">
    <property type="entry name" value="SANT/Myb"/>
</dbReference>
<proteinExistence type="predicted"/>
<dbReference type="PANTHER" id="PTHR43874">
    <property type="entry name" value="TWO-COMPONENT RESPONSE REGULATOR"/>
    <property type="match status" value="1"/>
</dbReference>
<comment type="caution">
    <text evidence="12">The sequence shown here is derived from an EMBL/GenBank/DDBJ whole genome shotgun (WGS) entry which is preliminary data.</text>
</comment>
<feature type="domain" description="Response regulatory" evidence="10">
    <location>
        <begin position="17"/>
        <end position="135"/>
    </location>
</feature>
<dbReference type="SMART" id="SM00448">
    <property type="entry name" value="REC"/>
    <property type="match status" value="1"/>
</dbReference>
<dbReference type="InterPro" id="IPR045279">
    <property type="entry name" value="ARR-like"/>
</dbReference>
<evidence type="ECO:0000256" key="6">
    <source>
        <dbReference type="ARBA" id="ARBA00023163"/>
    </source>
</evidence>
<feature type="modified residue" description="4-aspartylphosphate" evidence="8">
    <location>
        <position position="71"/>
    </location>
</feature>
<dbReference type="PROSITE" id="PS50110">
    <property type="entry name" value="RESPONSE_REGULATORY"/>
    <property type="match status" value="1"/>
</dbReference>
<evidence type="ECO:0000256" key="3">
    <source>
        <dbReference type="ARBA" id="ARBA00023012"/>
    </source>
</evidence>
<dbReference type="InterPro" id="IPR006447">
    <property type="entry name" value="Myb_dom_plants"/>
</dbReference>
<dbReference type="PANTHER" id="PTHR43874:SF63">
    <property type="entry name" value="RESPONSE REGULATORY DOMAIN-CONTAINING PROTEIN"/>
    <property type="match status" value="1"/>
</dbReference>
<feature type="compositionally biased region" description="Basic and acidic residues" evidence="9">
    <location>
        <begin position="180"/>
        <end position="189"/>
    </location>
</feature>
<feature type="region of interest" description="Disordered" evidence="9">
    <location>
        <begin position="180"/>
        <end position="203"/>
    </location>
</feature>
<dbReference type="Pfam" id="PF00249">
    <property type="entry name" value="Myb_DNA-binding"/>
    <property type="match status" value="1"/>
</dbReference>
<organism evidence="12 13">
    <name type="scientific">Hibiscus syriacus</name>
    <name type="common">Rose of Sharon</name>
    <dbReference type="NCBI Taxonomy" id="106335"/>
    <lineage>
        <taxon>Eukaryota</taxon>
        <taxon>Viridiplantae</taxon>
        <taxon>Streptophyta</taxon>
        <taxon>Embryophyta</taxon>
        <taxon>Tracheophyta</taxon>
        <taxon>Spermatophyta</taxon>
        <taxon>Magnoliopsida</taxon>
        <taxon>eudicotyledons</taxon>
        <taxon>Gunneridae</taxon>
        <taxon>Pentapetalae</taxon>
        <taxon>rosids</taxon>
        <taxon>malvids</taxon>
        <taxon>Malvales</taxon>
        <taxon>Malvaceae</taxon>
        <taxon>Malvoideae</taxon>
        <taxon>Hibiscus</taxon>
    </lineage>
</organism>
<dbReference type="GO" id="GO:0009736">
    <property type="term" value="P:cytokinin-activated signaling pathway"/>
    <property type="evidence" value="ECO:0007669"/>
    <property type="project" value="InterPro"/>
</dbReference>
<keyword evidence="3" id="KW-0902">Two-component regulatory system</keyword>